<dbReference type="PANTHER" id="PTHR45228">
    <property type="entry name" value="CYCLIC DI-GMP PHOSPHODIESTERASE TM_0186-RELATED"/>
    <property type="match status" value="1"/>
</dbReference>
<dbReference type="SMART" id="SM00267">
    <property type="entry name" value="GGDEF"/>
    <property type="match status" value="1"/>
</dbReference>
<dbReference type="Proteomes" id="UP000245288">
    <property type="component" value="Unassembled WGS sequence"/>
</dbReference>
<dbReference type="SUPFAM" id="SSF52172">
    <property type="entry name" value="CheY-like"/>
    <property type="match status" value="1"/>
</dbReference>
<dbReference type="GO" id="GO:0000160">
    <property type="term" value="P:phosphorelay signal transduction system"/>
    <property type="evidence" value="ECO:0007669"/>
    <property type="project" value="InterPro"/>
</dbReference>
<dbReference type="InterPro" id="IPR037522">
    <property type="entry name" value="HD_GYP_dom"/>
</dbReference>
<dbReference type="RefSeq" id="WP_109215081.1">
    <property type="nucleotide sequence ID" value="NZ_JRFU01000051.1"/>
</dbReference>
<evidence type="ECO:0000256" key="3">
    <source>
        <dbReference type="PROSITE-ProRule" id="PRU00169"/>
    </source>
</evidence>
<accession>A0A2V1JQQ4</accession>
<dbReference type="PROSITE" id="PS50110">
    <property type="entry name" value="RESPONSE_REGULATORY"/>
    <property type="match status" value="1"/>
</dbReference>
<feature type="domain" description="HD-GYP" evidence="6">
    <location>
        <begin position="444"/>
        <end position="652"/>
    </location>
</feature>
<evidence type="ECO:0000256" key="2">
    <source>
        <dbReference type="ARBA" id="ARBA00024867"/>
    </source>
</evidence>
<dbReference type="InterPro" id="IPR000160">
    <property type="entry name" value="GGDEF_dom"/>
</dbReference>
<dbReference type="PANTHER" id="PTHR45228:SF8">
    <property type="entry name" value="TWO-COMPONENT RESPONSE REGULATOR-RELATED"/>
    <property type="match status" value="1"/>
</dbReference>
<name>A0A2V1JQQ4_EUBRA</name>
<reference evidence="7 8" key="1">
    <citation type="submission" date="2014-09" db="EMBL/GenBank/DDBJ databases">
        <title>Butyrate-producing bacteria isolated from human gut.</title>
        <authorList>
            <person name="Zhang Q."/>
            <person name="Zhao L."/>
        </authorList>
    </citation>
    <scope>NUCLEOTIDE SEQUENCE [LARGE SCALE GENOMIC DNA]</scope>
    <source>
        <strain evidence="7 8">21</strain>
    </source>
</reference>
<dbReference type="Gene3D" id="3.40.50.2300">
    <property type="match status" value="1"/>
</dbReference>
<dbReference type="PROSITE" id="PS50887">
    <property type="entry name" value="GGDEF"/>
    <property type="match status" value="1"/>
</dbReference>
<dbReference type="InterPro" id="IPR043128">
    <property type="entry name" value="Rev_trsase/Diguanyl_cyclase"/>
</dbReference>
<dbReference type="CDD" id="cd01949">
    <property type="entry name" value="GGDEF"/>
    <property type="match status" value="1"/>
</dbReference>
<keyword evidence="3" id="KW-0597">Phosphoprotein</keyword>
<dbReference type="InterPro" id="IPR052020">
    <property type="entry name" value="Cyclic_di-GMP/3'3'-cGAMP_PDE"/>
</dbReference>
<dbReference type="InterPro" id="IPR029787">
    <property type="entry name" value="Nucleotide_cyclase"/>
</dbReference>
<keyword evidence="7" id="KW-0418">Kinase</keyword>
<dbReference type="AlphaFoldDB" id="A0A2V1JQQ4"/>
<dbReference type="InterPro" id="IPR011006">
    <property type="entry name" value="CheY-like_superfamily"/>
</dbReference>
<evidence type="ECO:0000259" key="6">
    <source>
        <dbReference type="PROSITE" id="PS51832"/>
    </source>
</evidence>
<evidence type="ECO:0000313" key="7">
    <source>
        <dbReference type="EMBL" id="PWE87272.1"/>
    </source>
</evidence>
<dbReference type="SMART" id="SM00448">
    <property type="entry name" value="REC"/>
    <property type="match status" value="1"/>
</dbReference>
<dbReference type="InterPro" id="IPR001789">
    <property type="entry name" value="Sig_transdc_resp-reg_receiver"/>
</dbReference>
<evidence type="ECO:0000256" key="1">
    <source>
        <dbReference type="ARBA" id="ARBA00018672"/>
    </source>
</evidence>
<dbReference type="SUPFAM" id="SSF109604">
    <property type="entry name" value="HD-domain/PDEase-like"/>
    <property type="match status" value="1"/>
</dbReference>
<evidence type="ECO:0000259" key="5">
    <source>
        <dbReference type="PROSITE" id="PS50887"/>
    </source>
</evidence>
<dbReference type="Gene3D" id="3.30.70.270">
    <property type="match status" value="1"/>
</dbReference>
<feature type="domain" description="GGDEF" evidence="5">
    <location>
        <begin position="159"/>
        <end position="289"/>
    </location>
</feature>
<organism evidence="7 8">
    <name type="scientific">Eubacterium ramulus</name>
    <dbReference type="NCBI Taxonomy" id="39490"/>
    <lineage>
        <taxon>Bacteria</taxon>
        <taxon>Bacillati</taxon>
        <taxon>Bacillota</taxon>
        <taxon>Clostridia</taxon>
        <taxon>Eubacteriales</taxon>
        <taxon>Eubacteriaceae</taxon>
        <taxon>Eubacterium</taxon>
    </lineage>
</organism>
<evidence type="ECO:0000313" key="8">
    <source>
        <dbReference type="Proteomes" id="UP000245288"/>
    </source>
</evidence>
<dbReference type="Pfam" id="PF00990">
    <property type="entry name" value="GGDEF"/>
    <property type="match status" value="1"/>
</dbReference>
<dbReference type="CDD" id="cd00077">
    <property type="entry name" value="HDc"/>
    <property type="match status" value="1"/>
</dbReference>
<comment type="caution">
    <text evidence="7">The sequence shown here is derived from an EMBL/GenBank/DDBJ whole genome shotgun (WGS) entry which is preliminary data.</text>
</comment>
<evidence type="ECO:0000259" key="4">
    <source>
        <dbReference type="PROSITE" id="PS50110"/>
    </source>
</evidence>
<dbReference type="Pfam" id="PF13487">
    <property type="entry name" value="HD_5"/>
    <property type="match status" value="1"/>
</dbReference>
<comment type="function">
    <text evidence="2">May play the central regulatory role in sporulation. It may be an element of the effector pathway responsible for the activation of sporulation genes in response to nutritional stress. Spo0A may act in concert with spo0H (a sigma factor) to control the expression of some genes that are critical to the sporulation process.</text>
</comment>
<dbReference type="InterPro" id="IPR003607">
    <property type="entry name" value="HD/PDEase_dom"/>
</dbReference>
<dbReference type="GO" id="GO:0016301">
    <property type="term" value="F:kinase activity"/>
    <property type="evidence" value="ECO:0007669"/>
    <property type="project" value="UniProtKB-KW"/>
</dbReference>
<keyword evidence="8" id="KW-1185">Reference proteome</keyword>
<dbReference type="OrthoDB" id="9805474at2"/>
<gene>
    <name evidence="7" type="ORF">LG34_04970</name>
</gene>
<dbReference type="PROSITE" id="PS51832">
    <property type="entry name" value="HD_GYP"/>
    <property type="match status" value="1"/>
</dbReference>
<protein>
    <recommendedName>
        <fullName evidence="1">Stage 0 sporulation protein A homolog</fullName>
    </recommendedName>
</protein>
<proteinExistence type="predicted"/>
<dbReference type="Pfam" id="PF00072">
    <property type="entry name" value="Response_reg"/>
    <property type="match status" value="1"/>
</dbReference>
<sequence>MIKGMSMTWEQAQAEIDLFRKIFEEVRLLSAEEVGSNEAIESEEEKLTQMCQCKSCSEQARSEHGCIAAKVLVEKNQKTKLEYIGSDLYEIVARYVEIDGKPYVMEMAHQVEEELIIEREGIDLSGNVKDSLFDKLYIDALSGAYNRRYFEDCVRNKIVNAGIAMLDLDDFKVSNDTYGHDLGDRLLHLVSYTIMGLIRKTDALIRYGGDEFLLVMPNVSEEDFEKKLEEIQYQIHMIQIPDSRGVFLSVSIGAVIARKQTVEKAMSRADKVMYIAKKQKNSIVTEWDRDRHPTDWKKHYSDGTKQKILIVDDSEMNRAILYEMLHDDFEILEAESGELCIDMMKQYGRDISLLLLDIVMPGMDGFAVLEQMNHQKWIEDTPVIMISSENSAAYIRKAYDMGVSDFINRPFDANVVIRRVYNTIKLYAKQRRLTTILTEQIKAKEQSRKIMVAILSHIVEFRNGESGLHVQHINVLVKMLLERLRQVTDKYHISWLEQDIIVMASSLHDIGKIGIDDKILNKRGKLTAEEFEIMKTHTLIGASILEDLEWYQEEPLVKMAYSICRWHHERYDGKGYPDGLKGEEIPIAAQVVSLADVYDALVSKRVYKEGYSHEKTIEMILNGECGNFNPILIECLKDIQSDIPDEVYRGGVKSC</sequence>
<dbReference type="SUPFAM" id="SSF55073">
    <property type="entry name" value="Nucleotide cyclase"/>
    <property type="match status" value="1"/>
</dbReference>
<dbReference type="Gene3D" id="1.10.3210.10">
    <property type="entry name" value="Hypothetical protein af1432"/>
    <property type="match status" value="1"/>
</dbReference>
<dbReference type="EMBL" id="JRFU01000051">
    <property type="protein sequence ID" value="PWE87272.1"/>
    <property type="molecule type" value="Genomic_DNA"/>
</dbReference>
<feature type="modified residue" description="4-aspartylphosphate" evidence="3">
    <location>
        <position position="357"/>
    </location>
</feature>
<dbReference type="NCBIfam" id="TIGR00254">
    <property type="entry name" value="GGDEF"/>
    <property type="match status" value="1"/>
</dbReference>
<keyword evidence="7" id="KW-0808">Transferase</keyword>
<feature type="domain" description="Response regulatory" evidence="4">
    <location>
        <begin position="307"/>
        <end position="424"/>
    </location>
</feature>